<dbReference type="EMBL" id="AMQN01043639">
    <property type="status" value="NOT_ANNOTATED_CDS"/>
    <property type="molecule type" value="Genomic_DNA"/>
</dbReference>
<dbReference type="AlphaFoldDB" id="R7UJG1"/>
<dbReference type="EnsemblMetazoa" id="CapteT186546">
    <property type="protein sequence ID" value="CapteP186546"/>
    <property type="gene ID" value="CapteG186546"/>
</dbReference>
<feature type="compositionally biased region" description="Basic and acidic residues" evidence="1">
    <location>
        <begin position="12"/>
        <end position="40"/>
    </location>
</feature>
<name>R7UJG1_CAPTE</name>
<gene>
    <name evidence="2" type="ORF">CAPTEDRAFT_186546</name>
</gene>
<dbReference type="EMBL" id="KB300752">
    <property type="protein sequence ID" value="ELU06350.1"/>
    <property type="molecule type" value="Genomic_DNA"/>
</dbReference>
<feature type="region of interest" description="Disordered" evidence="1">
    <location>
        <begin position="1"/>
        <end position="100"/>
    </location>
</feature>
<feature type="non-terminal residue" evidence="2">
    <location>
        <position position="100"/>
    </location>
</feature>
<evidence type="ECO:0000313" key="4">
    <source>
        <dbReference type="Proteomes" id="UP000014760"/>
    </source>
</evidence>
<evidence type="ECO:0000313" key="3">
    <source>
        <dbReference type="EnsemblMetazoa" id="CapteP186546"/>
    </source>
</evidence>
<reference evidence="3" key="3">
    <citation type="submission" date="2015-06" db="UniProtKB">
        <authorList>
            <consortium name="EnsemblMetazoa"/>
        </authorList>
    </citation>
    <scope>IDENTIFICATION</scope>
</reference>
<organism evidence="2">
    <name type="scientific">Capitella teleta</name>
    <name type="common">Polychaete worm</name>
    <dbReference type="NCBI Taxonomy" id="283909"/>
    <lineage>
        <taxon>Eukaryota</taxon>
        <taxon>Metazoa</taxon>
        <taxon>Spiralia</taxon>
        <taxon>Lophotrochozoa</taxon>
        <taxon>Annelida</taxon>
        <taxon>Polychaeta</taxon>
        <taxon>Sedentaria</taxon>
        <taxon>Scolecida</taxon>
        <taxon>Capitellidae</taxon>
        <taxon>Capitella</taxon>
    </lineage>
</organism>
<proteinExistence type="predicted"/>
<reference evidence="4" key="1">
    <citation type="submission" date="2012-12" db="EMBL/GenBank/DDBJ databases">
        <authorList>
            <person name="Hellsten U."/>
            <person name="Grimwood J."/>
            <person name="Chapman J.A."/>
            <person name="Shapiro H."/>
            <person name="Aerts A."/>
            <person name="Otillar R.P."/>
            <person name="Terry A.Y."/>
            <person name="Boore J.L."/>
            <person name="Simakov O."/>
            <person name="Marletaz F."/>
            <person name="Cho S.-J."/>
            <person name="Edsinger-Gonzales E."/>
            <person name="Havlak P."/>
            <person name="Kuo D.-H."/>
            <person name="Larsson T."/>
            <person name="Lv J."/>
            <person name="Arendt D."/>
            <person name="Savage R."/>
            <person name="Osoegawa K."/>
            <person name="de Jong P."/>
            <person name="Lindberg D.R."/>
            <person name="Seaver E.C."/>
            <person name="Weisblat D.A."/>
            <person name="Putnam N.H."/>
            <person name="Grigoriev I.V."/>
            <person name="Rokhsar D.S."/>
        </authorList>
    </citation>
    <scope>NUCLEOTIDE SEQUENCE</scope>
    <source>
        <strain evidence="4">I ESC-2004</strain>
    </source>
</reference>
<feature type="compositionally biased region" description="Polar residues" evidence="1">
    <location>
        <begin position="53"/>
        <end position="90"/>
    </location>
</feature>
<protein>
    <submittedName>
        <fullName evidence="2 3">Uncharacterized protein</fullName>
    </submittedName>
</protein>
<evidence type="ECO:0000313" key="2">
    <source>
        <dbReference type="EMBL" id="ELU06350.1"/>
    </source>
</evidence>
<sequence>MTRKWHQGTVIRPDDSPHSWWVKEDNGDRVVRRDQHDIRPRRMTSPAAERPSARTTVSPDVPNENPSPATSPDLNDQSDATTQSSPSSLLGYQHKIGTGP</sequence>
<accession>R7UJG1</accession>
<keyword evidence="4" id="KW-1185">Reference proteome</keyword>
<dbReference type="HOGENOM" id="CLU_2313078_0_0_1"/>
<reference evidence="2 4" key="2">
    <citation type="journal article" date="2013" name="Nature">
        <title>Insights into bilaterian evolution from three spiralian genomes.</title>
        <authorList>
            <person name="Simakov O."/>
            <person name="Marletaz F."/>
            <person name="Cho S.J."/>
            <person name="Edsinger-Gonzales E."/>
            <person name="Havlak P."/>
            <person name="Hellsten U."/>
            <person name="Kuo D.H."/>
            <person name="Larsson T."/>
            <person name="Lv J."/>
            <person name="Arendt D."/>
            <person name="Savage R."/>
            <person name="Osoegawa K."/>
            <person name="de Jong P."/>
            <person name="Grimwood J."/>
            <person name="Chapman J.A."/>
            <person name="Shapiro H."/>
            <person name="Aerts A."/>
            <person name="Otillar R.P."/>
            <person name="Terry A.Y."/>
            <person name="Boore J.L."/>
            <person name="Grigoriev I.V."/>
            <person name="Lindberg D.R."/>
            <person name="Seaver E.C."/>
            <person name="Weisblat D.A."/>
            <person name="Putnam N.H."/>
            <person name="Rokhsar D.S."/>
        </authorList>
    </citation>
    <scope>NUCLEOTIDE SEQUENCE</scope>
    <source>
        <strain evidence="2 4">I ESC-2004</strain>
    </source>
</reference>
<evidence type="ECO:0000256" key="1">
    <source>
        <dbReference type="SAM" id="MobiDB-lite"/>
    </source>
</evidence>
<dbReference type="Proteomes" id="UP000014760">
    <property type="component" value="Unassembled WGS sequence"/>
</dbReference>